<feature type="domain" description="N-acetyltransferase" evidence="4">
    <location>
        <begin position="41"/>
        <end position="290"/>
    </location>
</feature>
<reference evidence="5 6" key="1">
    <citation type="journal article" date="2012" name="Genome Biol.">
        <title>The genome of the polar eukaryotic microalga coccomyxa subellipsoidea reveals traits of cold adaptation.</title>
        <authorList>
            <person name="Blanc G."/>
            <person name="Agarkova I."/>
            <person name="Grimwood J."/>
            <person name="Kuo A."/>
            <person name="Brueggeman A."/>
            <person name="Dunigan D."/>
            <person name="Gurnon J."/>
            <person name="Ladunga I."/>
            <person name="Lindquist E."/>
            <person name="Lucas S."/>
            <person name="Pangilinan J."/>
            <person name="Proschold T."/>
            <person name="Salamov A."/>
            <person name="Schmutz J."/>
            <person name="Weeks D."/>
            <person name="Yamada T."/>
            <person name="Claverie J.M."/>
            <person name="Grigoriev I."/>
            <person name="Van Etten J."/>
            <person name="Lomsadze A."/>
            <person name="Borodovsky M."/>
        </authorList>
    </citation>
    <scope>NUCLEOTIDE SEQUENCE [LARGE SCALE GENOMIC DNA]</scope>
    <source>
        <strain evidence="5 6">C-169</strain>
    </source>
</reference>
<dbReference type="KEGG" id="csl:COCSUDRAFT_57976"/>
<protein>
    <recommendedName>
        <fullName evidence="4">N-acetyltransferase domain-containing protein</fullName>
    </recommendedName>
</protein>
<evidence type="ECO:0000259" key="4">
    <source>
        <dbReference type="PROSITE" id="PS51730"/>
    </source>
</evidence>
<dbReference type="AlphaFoldDB" id="I0YPD8"/>
<dbReference type="PANTHER" id="PTHR12327">
    <property type="entry name" value="ALPHA-TUBULIN N-ACETYLTRANSFERASE 1"/>
    <property type="match status" value="1"/>
</dbReference>
<evidence type="ECO:0000313" key="6">
    <source>
        <dbReference type="Proteomes" id="UP000007264"/>
    </source>
</evidence>
<evidence type="ECO:0000256" key="3">
    <source>
        <dbReference type="SAM" id="MobiDB-lite"/>
    </source>
</evidence>
<dbReference type="Gene3D" id="3.40.630.30">
    <property type="match status" value="1"/>
</dbReference>
<dbReference type="RefSeq" id="XP_005644801.1">
    <property type="nucleotide sequence ID" value="XM_005644744.1"/>
</dbReference>
<dbReference type="GeneID" id="17038233"/>
<dbReference type="PROSITE" id="PS51730">
    <property type="entry name" value="GNAT_ATAT"/>
    <property type="match status" value="1"/>
</dbReference>
<dbReference type="InterPro" id="IPR038746">
    <property type="entry name" value="Atat"/>
</dbReference>
<feature type="region of interest" description="Disordered" evidence="3">
    <location>
        <begin position="311"/>
        <end position="367"/>
    </location>
</feature>
<proteinExistence type="predicted"/>
<dbReference type="Proteomes" id="UP000007264">
    <property type="component" value="Unassembled WGS sequence"/>
</dbReference>
<evidence type="ECO:0000256" key="2">
    <source>
        <dbReference type="ARBA" id="ARBA00023315"/>
    </source>
</evidence>
<dbReference type="InterPro" id="IPR007965">
    <property type="entry name" value="GNAT_ATAT"/>
</dbReference>
<keyword evidence="1" id="KW-0808">Transferase</keyword>
<organism evidence="5 6">
    <name type="scientific">Coccomyxa subellipsoidea (strain C-169)</name>
    <name type="common">Green microalga</name>
    <dbReference type="NCBI Taxonomy" id="574566"/>
    <lineage>
        <taxon>Eukaryota</taxon>
        <taxon>Viridiplantae</taxon>
        <taxon>Chlorophyta</taxon>
        <taxon>core chlorophytes</taxon>
        <taxon>Trebouxiophyceae</taxon>
        <taxon>Trebouxiophyceae incertae sedis</taxon>
        <taxon>Coccomyxaceae</taxon>
        <taxon>Coccomyxa</taxon>
        <taxon>Coccomyxa subellipsoidea</taxon>
    </lineage>
</organism>
<dbReference type="OrthoDB" id="447510at2759"/>
<comment type="caution">
    <text evidence="5">The sequence shown here is derived from an EMBL/GenBank/DDBJ whole genome shotgun (WGS) entry which is preliminary data.</text>
</comment>
<dbReference type="PANTHER" id="PTHR12327:SF0">
    <property type="entry name" value="ALPHA-TUBULIN N-ACETYLTRANSFERASE 1"/>
    <property type="match status" value="1"/>
</dbReference>
<keyword evidence="2" id="KW-0012">Acyltransferase</keyword>
<evidence type="ECO:0000313" key="5">
    <source>
        <dbReference type="EMBL" id="EIE20257.1"/>
    </source>
</evidence>
<sequence length="367" mass="40738">MELPPTSLILVPAQRLSHLQACTQRPTHKGSSGAVKVFYQVTAKGSYKDIIRQQMSGLILSGLYGRAAIIHAFVLADTREDLAAAAELLSEFGRKVQVMEQSLDGTRMERLTLENIASLVHEQDRVFYMHSKGVTYDASSEIGINAFWWSLFMQYHLIQGHAKCIALLDSYDVVGVKRENMQRADAKPGYHFSGNFWWATGAYLLTLNPKIGDLYHDPELFIGSNAPKFFSLWQIPTKDGRAFLTHEKETVASIAFDTPSQKLLGFLKTHYGLVHYTPQDNKFVVFPEFWTVTAKQQTMVRHAASSSSKWTSVAARPLTPPRSRRIASARQSSEINVGSPRSAQNGAARTLNGSAMNGHVRNGPGPA</sequence>
<keyword evidence="6" id="KW-1185">Reference proteome</keyword>
<name>I0YPD8_COCSC</name>
<dbReference type="EMBL" id="AGSI01000016">
    <property type="protein sequence ID" value="EIE20257.1"/>
    <property type="molecule type" value="Genomic_DNA"/>
</dbReference>
<evidence type="ECO:0000256" key="1">
    <source>
        <dbReference type="ARBA" id="ARBA00022679"/>
    </source>
</evidence>
<accession>I0YPD8</accession>
<gene>
    <name evidence="5" type="ORF">COCSUDRAFT_57976</name>
</gene>
<dbReference type="GO" id="GO:0005874">
    <property type="term" value="C:microtubule"/>
    <property type="evidence" value="ECO:0007669"/>
    <property type="project" value="InterPro"/>
</dbReference>
<dbReference type="GO" id="GO:0019799">
    <property type="term" value="F:tubulin N-acetyltransferase activity"/>
    <property type="evidence" value="ECO:0007669"/>
    <property type="project" value="InterPro"/>
</dbReference>
<dbReference type="Pfam" id="PF05301">
    <property type="entry name" value="Acetyltransf_16"/>
    <property type="match status" value="1"/>
</dbReference>
<feature type="compositionally biased region" description="Polar residues" evidence="3">
    <location>
        <begin position="334"/>
        <end position="355"/>
    </location>
</feature>